<evidence type="ECO:0000313" key="2">
    <source>
        <dbReference type="EMBL" id="MBA0570490.1"/>
    </source>
</evidence>
<reference evidence="2 3" key="1">
    <citation type="journal article" date="2019" name="Genome Biol. Evol.">
        <title>Insights into the evolution of the New World diploid cottons (Gossypium, subgenus Houzingenia) based on genome sequencing.</title>
        <authorList>
            <person name="Grover C.E."/>
            <person name="Arick M.A. 2nd"/>
            <person name="Thrash A."/>
            <person name="Conover J.L."/>
            <person name="Sanders W.S."/>
            <person name="Peterson D.G."/>
            <person name="Frelichowski J.E."/>
            <person name="Scheffler J.A."/>
            <person name="Scheffler B.E."/>
            <person name="Wendel J.F."/>
        </authorList>
    </citation>
    <scope>NUCLEOTIDE SEQUENCE [LARGE SCALE GENOMIC DNA]</scope>
    <source>
        <strain evidence="2">157</strain>
        <tissue evidence="2">Leaf</tissue>
    </source>
</reference>
<name>A0A7J8N0Z8_9ROSI</name>
<dbReference type="Proteomes" id="UP000593572">
    <property type="component" value="Unassembled WGS sequence"/>
</dbReference>
<comment type="caution">
    <text evidence="2">The sequence shown here is derived from an EMBL/GenBank/DDBJ whole genome shotgun (WGS) entry which is preliminary data.</text>
</comment>
<feature type="compositionally biased region" description="Acidic residues" evidence="1">
    <location>
        <begin position="13"/>
        <end position="25"/>
    </location>
</feature>
<protein>
    <submittedName>
        <fullName evidence="2">Uncharacterized protein</fullName>
    </submittedName>
</protein>
<keyword evidence="3" id="KW-1185">Reference proteome</keyword>
<feature type="compositionally biased region" description="Basic and acidic residues" evidence="1">
    <location>
        <begin position="1"/>
        <end position="10"/>
    </location>
</feature>
<feature type="region of interest" description="Disordered" evidence="1">
    <location>
        <begin position="1"/>
        <end position="25"/>
    </location>
</feature>
<evidence type="ECO:0000256" key="1">
    <source>
        <dbReference type="SAM" id="MobiDB-lite"/>
    </source>
</evidence>
<gene>
    <name evidence="2" type="ORF">Golob_004141</name>
</gene>
<proteinExistence type="predicted"/>
<sequence>MELELIKAPEEGNAIEESGDEESEIDDITESWDINLSCSISRSVTTDSVILSLNESL</sequence>
<dbReference type="AlphaFoldDB" id="A0A7J8N0Z8"/>
<dbReference type="EMBL" id="JABEZX010000011">
    <property type="protein sequence ID" value="MBA0570490.1"/>
    <property type="molecule type" value="Genomic_DNA"/>
</dbReference>
<organism evidence="2 3">
    <name type="scientific">Gossypium lobatum</name>
    <dbReference type="NCBI Taxonomy" id="34289"/>
    <lineage>
        <taxon>Eukaryota</taxon>
        <taxon>Viridiplantae</taxon>
        <taxon>Streptophyta</taxon>
        <taxon>Embryophyta</taxon>
        <taxon>Tracheophyta</taxon>
        <taxon>Spermatophyta</taxon>
        <taxon>Magnoliopsida</taxon>
        <taxon>eudicotyledons</taxon>
        <taxon>Gunneridae</taxon>
        <taxon>Pentapetalae</taxon>
        <taxon>rosids</taxon>
        <taxon>malvids</taxon>
        <taxon>Malvales</taxon>
        <taxon>Malvaceae</taxon>
        <taxon>Malvoideae</taxon>
        <taxon>Gossypium</taxon>
    </lineage>
</organism>
<evidence type="ECO:0000313" key="3">
    <source>
        <dbReference type="Proteomes" id="UP000593572"/>
    </source>
</evidence>
<accession>A0A7J8N0Z8</accession>